<feature type="region of interest" description="Disordered" evidence="1">
    <location>
        <begin position="74"/>
        <end position="126"/>
    </location>
</feature>
<reference evidence="2 3" key="1">
    <citation type="journal article" date="2019" name="Commun. Biol.">
        <title>The bagworm genome reveals a unique fibroin gene that provides high tensile strength.</title>
        <authorList>
            <person name="Kono N."/>
            <person name="Nakamura H."/>
            <person name="Ohtoshi R."/>
            <person name="Tomita M."/>
            <person name="Numata K."/>
            <person name="Arakawa K."/>
        </authorList>
    </citation>
    <scope>NUCLEOTIDE SEQUENCE [LARGE SCALE GENOMIC DNA]</scope>
</reference>
<comment type="caution">
    <text evidence="2">The sequence shown here is derived from an EMBL/GenBank/DDBJ whole genome shotgun (WGS) entry which is preliminary data.</text>
</comment>
<proteinExistence type="predicted"/>
<dbReference type="Proteomes" id="UP000299102">
    <property type="component" value="Unassembled WGS sequence"/>
</dbReference>
<evidence type="ECO:0000313" key="2">
    <source>
        <dbReference type="EMBL" id="GBP01114.1"/>
    </source>
</evidence>
<evidence type="ECO:0000256" key="1">
    <source>
        <dbReference type="SAM" id="MobiDB-lite"/>
    </source>
</evidence>
<sequence>MALPAAASAAHDQLSIPPVPPRAVAVCSRTIYKLQIRRELYTNSITNEGPDTPQVDVLIKQQLIWNTRNLTGETRAQLNKHQPPGATRTSSSENNFFELRVKKASEQVESKEKVSTDDSSNESKAYLSKELYTRLGAES</sequence>
<accession>A0A4C1SGH5</accession>
<protein>
    <submittedName>
        <fullName evidence="2">Uncharacterized protein</fullName>
    </submittedName>
</protein>
<keyword evidence="3" id="KW-1185">Reference proteome</keyword>
<gene>
    <name evidence="2" type="ORF">EVAR_2362_1</name>
</gene>
<evidence type="ECO:0000313" key="3">
    <source>
        <dbReference type="Proteomes" id="UP000299102"/>
    </source>
</evidence>
<dbReference type="EMBL" id="BGZK01000007">
    <property type="protein sequence ID" value="GBP01114.1"/>
    <property type="molecule type" value="Genomic_DNA"/>
</dbReference>
<organism evidence="2 3">
    <name type="scientific">Eumeta variegata</name>
    <name type="common">Bagworm moth</name>
    <name type="synonym">Eumeta japonica</name>
    <dbReference type="NCBI Taxonomy" id="151549"/>
    <lineage>
        <taxon>Eukaryota</taxon>
        <taxon>Metazoa</taxon>
        <taxon>Ecdysozoa</taxon>
        <taxon>Arthropoda</taxon>
        <taxon>Hexapoda</taxon>
        <taxon>Insecta</taxon>
        <taxon>Pterygota</taxon>
        <taxon>Neoptera</taxon>
        <taxon>Endopterygota</taxon>
        <taxon>Lepidoptera</taxon>
        <taxon>Glossata</taxon>
        <taxon>Ditrysia</taxon>
        <taxon>Tineoidea</taxon>
        <taxon>Psychidae</taxon>
        <taxon>Oiketicinae</taxon>
        <taxon>Eumeta</taxon>
    </lineage>
</organism>
<feature type="compositionally biased region" description="Basic and acidic residues" evidence="1">
    <location>
        <begin position="99"/>
        <end position="116"/>
    </location>
</feature>
<dbReference type="AlphaFoldDB" id="A0A4C1SGH5"/>
<name>A0A4C1SGH5_EUMVA</name>